<dbReference type="HOGENOM" id="CLU_2559702_0_0_1"/>
<dbReference type="GeneID" id="18812112"/>
<dbReference type="Proteomes" id="UP000008064">
    <property type="component" value="Unassembled WGS sequence"/>
</dbReference>
<accession>F8PA92</accession>
<name>F8PA92_SERL9</name>
<reference evidence="1" key="1">
    <citation type="submission" date="2011-04" db="EMBL/GenBank/DDBJ databases">
        <title>Evolution of plant cell wall degrading machinery underlies the functional diversity of forest fungi.</title>
        <authorList>
            <consortium name="US DOE Joint Genome Institute (JGI-PGF)"/>
            <person name="Eastwood D.C."/>
            <person name="Floudas D."/>
            <person name="Binder M."/>
            <person name="Majcherczyk A."/>
            <person name="Schneider P."/>
            <person name="Aerts A."/>
            <person name="Asiegbu F.O."/>
            <person name="Baker S.E."/>
            <person name="Barry K."/>
            <person name="Bendiksby M."/>
            <person name="Blumentritt M."/>
            <person name="Coutinho P.M."/>
            <person name="Cullen D."/>
            <person name="Cullen D."/>
            <person name="Gathman A."/>
            <person name="Goodell B."/>
            <person name="Henrissat B."/>
            <person name="Ihrmark K."/>
            <person name="Kauserud H."/>
            <person name="Kohler A."/>
            <person name="LaButti K."/>
            <person name="Lapidus A."/>
            <person name="Lavin J.L."/>
            <person name="Lee Y.-H."/>
            <person name="Lindquist E."/>
            <person name="Lilly W."/>
            <person name="Lucas S."/>
            <person name="Morin E."/>
            <person name="Murat C."/>
            <person name="Oguiza J.A."/>
            <person name="Park J."/>
            <person name="Pisabarro A.G."/>
            <person name="Riley R."/>
            <person name="Rosling A."/>
            <person name="Salamov A."/>
            <person name="Schmidt O."/>
            <person name="Schmutz J."/>
            <person name="Skrede I."/>
            <person name="Stenlid J."/>
            <person name="Wiebenga A."/>
            <person name="Xie X."/>
            <person name="Kues U."/>
            <person name="Hibbett D.S."/>
            <person name="Hoffmeister D."/>
            <person name="Hogberg N."/>
            <person name="Martin F."/>
            <person name="Grigoriev I.V."/>
            <person name="Watkinson S.C."/>
        </authorList>
    </citation>
    <scope>NUCLEOTIDE SEQUENCE</scope>
    <source>
        <strain evidence="1">S7.9</strain>
    </source>
</reference>
<organism>
    <name type="scientific">Serpula lacrymans var. lacrymans (strain S7.9)</name>
    <name type="common">Dry rot fungus</name>
    <dbReference type="NCBI Taxonomy" id="578457"/>
    <lineage>
        <taxon>Eukaryota</taxon>
        <taxon>Fungi</taxon>
        <taxon>Dikarya</taxon>
        <taxon>Basidiomycota</taxon>
        <taxon>Agaricomycotina</taxon>
        <taxon>Agaricomycetes</taxon>
        <taxon>Agaricomycetidae</taxon>
        <taxon>Boletales</taxon>
        <taxon>Coniophorineae</taxon>
        <taxon>Serpulaceae</taxon>
        <taxon>Serpula</taxon>
    </lineage>
</organism>
<proteinExistence type="predicted"/>
<dbReference type="KEGG" id="sla:SERLADRAFT_401630"/>
<gene>
    <name evidence="1" type="ORF">SERLADRAFT_401630</name>
</gene>
<sequence length="82" mass="9612">MQYDIDKTGHFIDFWTCVETIPGIVYPTLTMQVVRGTIIPGKELWERRRSCCLIKHKTGRNSSEKLNQRSAVAWESSYQIHR</sequence>
<dbReference type="EMBL" id="GL945442">
    <property type="protein sequence ID" value="EGO20089.1"/>
    <property type="molecule type" value="Genomic_DNA"/>
</dbReference>
<dbReference type="RefSeq" id="XP_007323524.1">
    <property type="nucleotide sequence ID" value="XM_007323462.1"/>
</dbReference>
<protein>
    <submittedName>
        <fullName evidence="1">Uncharacterized protein</fullName>
    </submittedName>
</protein>
<dbReference type="AlphaFoldDB" id="F8PA92"/>
<evidence type="ECO:0000313" key="1">
    <source>
        <dbReference type="EMBL" id="EGO20089.1"/>
    </source>
</evidence>